<dbReference type="GO" id="GO:0016829">
    <property type="term" value="F:lyase activity"/>
    <property type="evidence" value="ECO:0007669"/>
    <property type="project" value="UniProtKB-KW"/>
</dbReference>
<accession>A0ABT2ERT5</accession>
<dbReference type="InterPro" id="IPR011047">
    <property type="entry name" value="Quinoprotein_ADH-like_sf"/>
</dbReference>
<dbReference type="InterPro" id="IPR011048">
    <property type="entry name" value="Haem_d1_sf"/>
</dbReference>
<keyword evidence="1" id="KW-0456">Lyase</keyword>
<keyword evidence="2" id="KW-1185">Reference proteome</keyword>
<dbReference type="EMBL" id="JANUCP010000003">
    <property type="protein sequence ID" value="MCS3919633.1"/>
    <property type="molecule type" value="Genomic_DNA"/>
</dbReference>
<evidence type="ECO:0000313" key="1">
    <source>
        <dbReference type="EMBL" id="MCS3919633.1"/>
    </source>
</evidence>
<dbReference type="RefSeq" id="WP_259096254.1">
    <property type="nucleotide sequence ID" value="NZ_CP130454.1"/>
</dbReference>
<dbReference type="SUPFAM" id="SSF50998">
    <property type="entry name" value="Quinoprotein alcohol dehydrogenase-like"/>
    <property type="match status" value="1"/>
</dbReference>
<comment type="caution">
    <text evidence="1">The sequence shown here is derived from an EMBL/GenBank/DDBJ whole genome shotgun (WGS) entry which is preliminary data.</text>
</comment>
<dbReference type="SUPFAM" id="SSF51004">
    <property type="entry name" value="C-terminal (heme d1) domain of cytochrome cd1-nitrite reductase"/>
    <property type="match status" value="1"/>
</dbReference>
<sequence>MGMGYLAGWLWFLAVVAMANGGGTPTSSINGLFTNHGVAAPFSTHRGIVATQDGQKRNIVLVWLYDHRGCYALLLVDAETGKSEEFPTPFPYGGDAPYASILSSNNRLYSHFGSHFVEFDPTKRAFTFIRKTVPQMAMSMTEDDNGVIWSATYPQCGIAAYNPKTGEFRDFGHVHKENWAQYPRYIAADDAGWVYFAIGYTRSHILALNPKTGEVKPMIDESERRQGMAYVFRATNGKVYGQPVAGEKGNWLELYKGTARKVGELPPNAKPKTFIAGSQALFHRTFPDGKRIRTLDLAERVLVVEDPKTGESKTVRFDYKSEGGHIMSVAVAPDGSVCGGTAFPFYAFRYDPKADRWERYPCYGQWNTVAKQGDRFFVGGYTGGFLLEWNPFAAWTGTTKDNPNANPRYLTESEPDINRPHELLAHPDGKTLVLAGTPAYGFTGGGLLFWDRQTQTKTLLRHTDILQWHSTMSLVALPDGKLLGGTTTAAGTGGERKAKQAELYLLDIASKKVVWHEPILTGVQEYTDLCYDERNGLVYGFADRRRFFVFDPKTKRIVHQQETEPCAYQQGPRVFVVAPDKRVFVLFVRSIAEVDPKTFALRPLAKTPVPITAGGDYLDGRIYFASGSHLWSFRIPSP</sequence>
<evidence type="ECO:0000313" key="2">
    <source>
        <dbReference type="Proteomes" id="UP001204798"/>
    </source>
</evidence>
<organism evidence="1 2">
    <name type="scientific">Candidatus Fervidibacter sacchari</name>
    <dbReference type="NCBI Taxonomy" id="1448929"/>
    <lineage>
        <taxon>Bacteria</taxon>
        <taxon>Candidatus Fervidibacterota</taxon>
        <taxon>Candidatus Fervidibacter</taxon>
    </lineage>
</organism>
<dbReference type="Proteomes" id="UP001204798">
    <property type="component" value="Unassembled WGS sequence"/>
</dbReference>
<protein>
    <submittedName>
        <fullName evidence="1">Streptogramin lyase</fullName>
    </submittedName>
</protein>
<proteinExistence type="predicted"/>
<gene>
    <name evidence="1" type="ORF">M2350_002046</name>
</gene>
<dbReference type="InterPro" id="IPR015943">
    <property type="entry name" value="WD40/YVTN_repeat-like_dom_sf"/>
</dbReference>
<dbReference type="Gene3D" id="2.130.10.10">
    <property type="entry name" value="YVTN repeat-like/Quinoprotein amine dehydrogenase"/>
    <property type="match status" value="2"/>
</dbReference>
<reference evidence="1 2" key="1">
    <citation type="submission" date="2022-08" db="EMBL/GenBank/DDBJ databases">
        <title>Bacterial and archaeal communities from various locations to study Microbial Dark Matter (Phase II).</title>
        <authorList>
            <person name="Stepanauskas R."/>
        </authorList>
    </citation>
    <scope>NUCLEOTIDE SEQUENCE [LARGE SCALE GENOMIC DNA]</scope>
    <source>
        <strain evidence="1 2">PD1</strain>
    </source>
</reference>
<name>A0ABT2ERT5_9BACT</name>